<protein>
    <submittedName>
        <fullName evidence="2">Putative secreted protein</fullName>
    </submittedName>
</protein>
<keyword evidence="1" id="KW-0732">Signal</keyword>
<gene>
    <name evidence="2" type="ORF">ING2E5A_0648</name>
</gene>
<proteinExistence type="predicted"/>
<dbReference type="STRING" id="1642646.ING2E5A_0648"/>
<dbReference type="AlphaFoldDB" id="A0A1G4G4S7"/>
<reference evidence="2 3" key="1">
    <citation type="submission" date="2016-08" db="EMBL/GenBank/DDBJ databases">
        <authorList>
            <person name="Seilhamer J.J."/>
        </authorList>
    </citation>
    <scope>NUCLEOTIDE SEQUENCE [LARGE SCALE GENOMIC DNA]</scope>
    <source>
        <strain evidence="2">ING2-E5A</strain>
    </source>
</reference>
<evidence type="ECO:0000313" key="2">
    <source>
        <dbReference type="EMBL" id="SCM55944.1"/>
    </source>
</evidence>
<dbReference type="KEGG" id="pmuc:ING2E5A_0648"/>
<dbReference type="EMBL" id="LT608328">
    <property type="protein sequence ID" value="SCM55944.1"/>
    <property type="molecule type" value="Genomic_DNA"/>
</dbReference>
<keyword evidence="3" id="KW-1185">Reference proteome</keyword>
<feature type="signal peptide" evidence="1">
    <location>
        <begin position="1"/>
        <end position="19"/>
    </location>
</feature>
<evidence type="ECO:0000313" key="3">
    <source>
        <dbReference type="Proteomes" id="UP000178485"/>
    </source>
</evidence>
<dbReference type="RefSeq" id="WP_071136151.1">
    <property type="nucleotide sequence ID" value="NZ_LT608328.1"/>
</dbReference>
<accession>A0A1G4G4S7</accession>
<name>A0A1G4G4S7_9BACT</name>
<organism evidence="2 3">
    <name type="scientific">Petrimonas mucosa</name>
    <dbReference type="NCBI Taxonomy" id="1642646"/>
    <lineage>
        <taxon>Bacteria</taxon>
        <taxon>Pseudomonadati</taxon>
        <taxon>Bacteroidota</taxon>
        <taxon>Bacteroidia</taxon>
        <taxon>Bacteroidales</taxon>
        <taxon>Dysgonomonadaceae</taxon>
        <taxon>Petrimonas</taxon>
    </lineage>
</organism>
<dbReference type="Proteomes" id="UP000178485">
    <property type="component" value="Chromosome i"/>
</dbReference>
<sequence length="355" mass="40170">MKHGALLLLVLFFTFPAFAQEYGWKVGLDYFFDNREYKKSSFAESATLNGIWLTPLGSIGWGERHSLLSGVNLLKIPGMGKAVDKVDVTMYYQYKSPALLFRVGSFPRSEVLGNYNNFFFKDSVNNYLPLMQGVFWQIGSDRKFFNAWFDRTGYPTSTRREHFFLGMSGRLSRGLFFADFQSYLFHYANSNPAVTGEGVSENFQLQAMAGVEYEGSNGLSGLVAAGTLVGYERDRRFEGALFKPAGFVARGDVEIWGIGTSNTLYWGDPRMRLASTFGGNLYWGTAFLRAGSYVESEWYIRLIESERVQARFSCNLHFTESKLLFQQMFTVSASVGSLTTGRRAKTGYPWTTIFH</sequence>
<evidence type="ECO:0000256" key="1">
    <source>
        <dbReference type="SAM" id="SignalP"/>
    </source>
</evidence>
<feature type="chain" id="PRO_5009603787" evidence="1">
    <location>
        <begin position="20"/>
        <end position="355"/>
    </location>
</feature>